<sequence length="1729" mass="170308">MFVDTRVEGYETIVAGVARGAEVVLIDASGDGFAQMAQALAGRTDITAIHIVGHGQAGVLMLGSATLRAADIDAYAGELGAIGGALALDGDIQLWGCEVGAGPEGAAFIQALAAATGADIAASDDLTGAGGDWVLETQIGTIETSVAITPAGQHAFAGTLAIGSENFDGLGLIDAVNATTLTAGNWQFTSGSAADHAVASSDEFAVWLNNDEGSASDRAVVLNYNGALITNYTMKSADGTNFALQSFKIGQNSGASQTLTIAAYSNGVQVVAPEAVNLAASDSTGGVSYALGLNDFNGAYGTLTFSSAYANIDEIRFVFDGASDLHIDNIAVAPADVTAPAFVSAAVNGATLVMTYNEANTLDAVNGPAAGSFAVMADGASVNVNSVAVNAGAKTVTLTLQSAVTAGQAVTVAYTDPSGGDDANAIQDAAGNDAASLPSTSVTNNTVDPAPSISGNIAVPANGSYGAGQTLSFTVTFDENVTVVGTDSTLGLTVGSAARSAAYASKTANSITYAYTVQAGDTDANGIAVGGISLGATTIRDGAGNDANLALGGHVPSTAGVLVDTTAPEVASVGVPANATYVAGQALSFTVNFDENVTVVGTDSTLALTIGATARTAAYASKTANSITYTYTVQAGEADADGVTVGALSKGSSTIRDAAGNDAVLTLNSVGSTSGVLVDGTVPSVTGNVSVPTDGMYVAGQTLSFTVTFDENVTVTGTGSTLDLTIGATARTAAYAYKTANSITYTYTVQASDNDADGIAVTGISLNGGTIRDGAGNNANLNLSGHVPSLAGVLVDGGAPSVSGAIAVPANGSYGPGQTLSFTVAFDENVTVTGTDSVLGLTIGSTAREAAFVSSTANSVTYAYTVQLGDTDANGIAVGALNLKTSTVKDLAGNDANLALGGHIPSTAGVLVDTTAPGVASVSVPANATYVAGQNLDFTVTFDESVTVTGGDSTLALTVGSASRSATFLSSSGGTATYRYTVQAGETDVDGITVGGLSLGSSTIRDAAGNDAALTLNGVGSTSGVLVDAIVPSVTGNISVPANDTYVVGETLSFTVTFDENVTVTGTDSTLGLTIGATARSAAYASKTANSITYSYTVQAGDNDADGVAIGAISLGTSAIRDSSGNNANLSLTGHLPSTTGLLVDAVAPVFVSASVNGATLVMTYSDAGLLDAAHAPAAGAFSVMAGGVQVSVTAVAVNGAAHTVTLTLASPVTAGTAVTVAYTDPTGGDDVNAIQDLGGADAASLAVTSVTNNTPTPTPTPDPTPTSPPVTTTVDGAQVQTQTSTAPDGSVNQVVTIPVVQAGRVEQVGNNAVADIPLVKDGAGQALLALQVPVGYGLQASGSAQPKPAGDALTDLIREIRAHTNSGSQDQGQLGGAGTDFVNGLGASTPLLVQTIVTTGADAAPGAQPLTISGQPQAVGQPQTALVIDGRSNPGVHIELQNVEFAAIIGSATVTGGAGSQHVWGDGASQTIFLGADDDVLHGGGGNDTVGSAGGNDEVYGDDGDDVVFGGEGADFVHGNAGNDTARGDAGDDRVYGGKGDDQVFGGADNDLLFGDLGQDTLQGNTGHDTLDGGGGDDLMFGGQNNDQLLGGEGDDRLNGDLGNDTLQGNVGRDTLEGGAGADLLYGGQDNDVLSGGEGADTLFGDRGDDTLTGGAGADLYVTGSGRGEDRVLDFNFAEGDRVGLLAGTTYSTAQVGGDTVITLTGGGQMTLVNVQLSGLGEGWITTI</sequence>
<dbReference type="InterPro" id="IPR050557">
    <property type="entry name" value="RTX_toxin/Mannuronan_C5-epim"/>
</dbReference>
<protein>
    <submittedName>
        <fullName evidence="6">Putative repeat protein (TIGR02059 family)</fullName>
    </submittedName>
</protein>
<comment type="subcellular location">
    <subcellularLocation>
        <location evidence="1">Secreted</location>
    </subcellularLocation>
</comment>
<comment type="caution">
    <text evidence="6">The sequence shown here is derived from an EMBL/GenBank/DDBJ whole genome shotgun (WGS) entry which is preliminary data.</text>
</comment>
<feature type="region of interest" description="Disordered" evidence="4">
    <location>
        <begin position="1565"/>
        <end position="1602"/>
    </location>
</feature>
<reference evidence="6 7" key="1">
    <citation type="submission" date="2020-08" db="EMBL/GenBank/DDBJ databases">
        <title>Genomic Encyclopedia of Type Strains, Phase IV (KMG-IV): sequencing the most valuable type-strain genomes for metagenomic binning, comparative biology and taxonomic classification.</title>
        <authorList>
            <person name="Goeker M."/>
        </authorList>
    </citation>
    <scope>NUCLEOTIDE SEQUENCE [LARGE SCALE GENOMIC DNA]</scope>
    <source>
        <strain evidence="6 7">DSM 21793</strain>
    </source>
</reference>
<dbReference type="Gene3D" id="2.150.10.10">
    <property type="entry name" value="Serralysin-like metalloprotease, C-terminal"/>
    <property type="match status" value="3"/>
</dbReference>
<dbReference type="InterPro" id="IPR001343">
    <property type="entry name" value="Hemolysn_Ca-bd"/>
</dbReference>
<evidence type="ECO:0000313" key="7">
    <source>
        <dbReference type="Proteomes" id="UP000530564"/>
    </source>
</evidence>
<dbReference type="NCBIfam" id="TIGR02059">
    <property type="entry name" value="swm_rep_I"/>
    <property type="match status" value="2"/>
</dbReference>
<dbReference type="InterPro" id="IPR014755">
    <property type="entry name" value="Cu-Rt/internalin_Ig-like"/>
</dbReference>
<feature type="region of interest" description="Disordered" evidence="4">
    <location>
        <begin position="1251"/>
        <end position="1290"/>
    </location>
</feature>
<dbReference type="GO" id="GO:0005509">
    <property type="term" value="F:calcium ion binding"/>
    <property type="evidence" value="ECO:0007669"/>
    <property type="project" value="InterPro"/>
</dbReference>
<dbReference type="InterPro" id="IPR011049">
    <property type="entry name" value="Serralysin-like_metalloprot_C"/>
</dbReference>
<dbReference type="SUPFAM" id="SSF51120">
    <property type="entry name" value="beta-Roll"/>
    <property type="match status" value="2"/>
</dbReference>
<feature type="compositionally biased region" description="Pro residues" evidence="4">
    <location>
        <begin position="1257"/>
        <end position="1269"/>
    </location>
</feature>
<dbReference type="PANTHER" id="PTHR38340:SF1">
    <property type="entry name" value="S-LAYER PROTEIN"/>
    <property type="match status" value="1"/>
</dbReference>
<dbReference type="Pfam" id="PF14252">
    <property type="entry name" value="DUF4347"/>
    <property type="match status" value="1"/>
</dbReference>
<keyword evidence="3" id="KW-0732">Signal</keyword>
<evidence type="ECO:0000259" key="5">
    <source>
        <dbReference type="Pfam" id="PF14252"/>
    </source>
</evidence>
<feature type="domain" description="DUF4347" evidence="5">
    <location>
        <begin position="1"/>
        <end position="160"/>
    </location>
</feature>
<evidence type="ECO:0000256" key="3">
    <source>
        <dbReference type="ARBA" id="ARBA00022729"/>
    </source>
</evidence>
<dbReference type="Gene3D" id="2.60.40.1220">
    <property type="match status" value="1"/>
</dbReference>
<dbReference type="Pfam" id="PF13753">
    <property type="entry name" value="SWM_repeat"/>
    <property type="match status" value="2"/>
</dbReference>
<dbReference type="EMBL" id="JACIDK010000007">
    <property type="protein sequence ID" value="MBB3893159.1"/>
    <property type="molecule type" value="Genomic_DNA"/>
</dbReference>
<gene>
    <name evidence="6" type="ORF">GGQ61_003897</name>
</gene>
<name>A0A840A590_9CAUL</name>
<dbReference type="InterPro" id="IPR011801">
    <property type="entry name" value="Swm_rep_I_cyn"/>
</dbReference>
<dbReference type="InterPro" id="IPR018511">
    <property type="entry name" value="Hemolysin-typ_Ca-bd_CS"/>
</dbReference>
<dbReference type="Pfam" id="PF00353">
    <property type="entry name" value="HemolysinCabind"/>
    <property type="match status" value="4"/>
</dbReference>
<evidence type="ECO:0000256" key="4">
    <source>
        <dbReference type="SAM" id="MobiDB-lite"/>
    </source>
</evidence>
<dbReference type="PRINTS" id="PR00313">
    <property type="entry name" value="CABNDNGRPT"/>
</dbReference>
<keyword evidence="7" id="KW-1185">Reference proteome</keyword>
<dbReference type="PANTHER" id="PTHR38340">
    <property type="entry name" value="S-LAYER PROTEIN"/>
    <property type="match status" value="1"/>
</dbReference>
<dbReference type="PROSITE" id="PS00330">
    <property type="entry name" value="HEMOLYSIN_CALCIUM"/>
    <property type="match status" value="2"/>
</dbReference>
<feature type="compositionally biased region" description="Polar residues" evidence="4">
    <location>
        <begin position="1279"/>
        <end position="1290"/>
    </location>
</feature>
<accession>A0A840A590</accession>
<dbReference type="RefSeq" id="WP_183776398.1">
    <property type="nucleotide sequence ID" value="NZ_JACIDK010000007.1"/>
</dbReference>
<dbReference type="GO" id="GO:0005576">
    <property type="term" value="C:extracellular region"/>
    <property type="evidence" value="ECO:0007669"/>
    <property type="project" value="UniProtKB-SubCell"/>
</dbReference>
<dbReference type="InterPro" id="IPR025592">
    <property type="entry name" value="DUF4347"/>
</dbReference>
<proteinExistence type="predicted"/>
<keyword evidence="2" id="KW-0964">Secreted</keyword>
<organism evidence="6 7">
    <name type="scientific">Phenylobacterium haematophilum</name>
    <dbReference type="NCBI Taxonomy" id="98513"/>
    <lineage>
        <taxon>Bacteria</taxon>
        <taxon>Pseudomonadati</taxon>
        <taxon>Pseudomonadota</taxon>
        <taxon>Alphaproteobacteria</taxon>
        <taxon>Caulobacterales</taxon>
        <taxon>Caulobacteraceae</taxon>
        <taxon>Phenylobacterium</taxon>
    </lineage>
</organism>
<evidence type="ECO:0000256" key="2">
    <source>
        <dbReference type="ARBA" id="ARBA00022525"/>
    </source>
</evidence>
<dbReference type="Proteomes" id="UP000530564">
    <property type="component" value="Unassembled WGS sequence"/>
</dbReference>
<evidence type="ECO:0000313" key="6">
    <source>
        <dbReference type="EMBL" id="MBB3893159.1"/>
    </source>
</evidence>
<dbReference type="InterPro" id="IPR028059">
    <property type="entry name" value="SWM_rpt"/>
</dbReference>
<evidence type="ECO:0000256" key="1">
    <source>
        <dbReference type="ARBA" id="ARBA00004613"/>
    </source>
</evidence>